<dbReference type="KEGG" id="ock:EXM22_17490"/>
<reference evidence="1 2" key="1">
    <citation type="submission" date="2019-02" db="EMBL/GenBank/DDBJ databases">
        <title>Complete Genome Sequence and Methylome Analysis of free living Spirochaetas.</title>
        <authorList>
            <person name="Fomenkov A."/>
            <person name="Dubinina G."/>
            <person name="Leshcheva N."/>
            <person name="Mikheeva N."/>
            <person name="Grabovich M."/>
            <person name="Vincze T."/>
            <person name="Roberts R.J."/>
        </authorList>
    </citation>
    <scope>NUCLEOTIDE SEQUENCE [LARGE SCALE GENOMIC DNA]</scope>
    <source>
        <strain evidence="1 2">K2</strain>
    </source>
</reference>
<dbReference type="Gene3D" id="3.40.50.2000">
    <property type="entry name" value="Glycogen Phosphorylase B"/>
    <property type="match status" value="1"/>
</dbReference>
<dbReference type="AlphaFoldDB" id="A0A5C1QUF6"/>
<organism evidence="1 2">
    <name type="scientific">Oceanispirochaeta crateris</name>
    <dbReference type="NCBI Taxonomy" id="2518645"/>
    <lineage>
        <taxon>Bacteria</taxon>
        <taxon>Pseudomonadati</taxon>
        <taxon>Spirochaetota</taxon>
        <taxon>Spirochaetia</taxon>
        <taxon>Spirochaetales</taxon>
        <taxon>Spirochaetaceae</taxon>
        <taxon>Oceanispirochaeta</taxon>
    </lineage>
</organism>
<evidence type="ECO:0000313" key="2">
    <source>
        <dbReference type="Proteomes" id="UP000324209"/>
    </source>
</evidence>
<evidence type="ECO:0008006" key="3">
    <source>
        <dbReference type="Google" id="ProtNLM"/>
    </source>
</evidence>
<dbReference type="SUPFAM" id="SSF53756">
    <property type="entry name" value="UDP-Glycosyltransferase/glycogen phosphorylase"/>
    <property type="match status" value="1"/>
</dbReference>
<evidence type="ECO:0000313" key="1">
    <source>
        <dbReference type="EMBL" id="QEN09692.1"/>
    </source>
</evidence>
<dbReference type="OrthoDB" id="368996at2"/>
<sequence>MKIMYGVAGEGRGHASRSAALWPFLSKSMDLTILCPESIAPFIQEKCPPADLDLIPGIHFSLQGHRVDYFGSIQKNLPLLFRFNEITDTIAENMKKKNVQGVISDFEPLTALAAWKAGLPLLNLNHPAVVRRYLSLLPDAVTARLVATVMTPPAQKNIICSFYDGDVGPILRDEIRKAVPVKGDYILVYVKESSSDEVKSILAEFPHQEFRYFPDKKKDFITSLAGCAGVIAPAGHQLLSESLYLRKPVLALPQKGQYEQRLNARMLTSSGWGRGSSLSRLKKDAAEFIKDLNKFPFKSDPYHQFILEDHTARTAQMISSFFETEKQKSRLSPRVHCDYFQYLPEKLRRLKSLTA</sequence>
<dbReference type="EMBL" id="CP036150">
    <property type="protein sequence ID" value="QEN09692.1"/>
    <property type="molecule type" value="Genomic_DNA"/>
</dbReference>
<gene>
    <name evidence="1" type="ORF">EXM22_17490</name>
</gene>
<proteinExistence type="predicted"/>
<dbReference type="RefSeq" id="WP_149487765.1">
    <property type="nucleotide sequence ID" value="NZ_CP036150.1"/>
</dbReference>
<dbReference type="Pfam" id="PF13528">
    <property type="entry name" value="Glyco_trans_1_3"/>
    <property type="match status" value="1"/>
</dbReference>
<name>A0A5C1QUF6_9SPIO</name>
<dbReference type="Proteomes" id="UP000324209">
    <property type="component" value="Chromosome"/>
</dbReference>
<protein>
    <recommendedName>
        <fullName evidence="3">Glycosyl transferase family 28 C-terminal domain-containing protein</fullName>
    </recommendedName>
</protein>
<accession>A0A5C1QUF6</accession>
<keyword evidence="2" id="KW-1185">Reference proteome</keyword>